<feature type="region of interest" description="Disordered" evidence="1">
    <location>
        <begin position="234"/>
        <end position="253"/>
    </location>
</feature>
<evidence type="ECO:0000313" key="2">
    <source>
        <dbReference type="EMBL" id="KAF4302093.1"/>
    </source>
</evidence>
<dbReference type="EMBL" id="WWBZ02000073">
    <property type="protein sequence ID" value="KAF4302093.1"/>
    <property type="molecule type" value="Genomic_DNA"/>
</dbReference>
<protein>
    <submittedName>
        <fullName evidence="2">Uncharacterized protein</fullName>
    </submittedName>
</protein>
<dbReference type="AlphaFoldDB" id="A0A8H4IL97"/>
<dbReference type="OrthoDB" id="2823490at2759"/>
<name>A0A8H4IL97_9PEZI</name>
<feature type="region of interest" description="Disordered" evidence="1">
    <location>
        <begin position="1"/>
        <end position="28"/>
    </location>
</feature>
<organism evidence="2 3">
    <name type="scientific">Botryosphaeria dothidea</name>
    <dbReference type="NCBI Taxonomy" id="55169"/>
    <lineage>
        <taxon>Eukaryota</taxon>
        <taxon>Fungi</taxon>
        <taxon>Dikarya</taxon>
        <taxon>Ascomycota</taxon>
        <taxon>Pezizomycotina</taxon>
        <taxon>Dothideomycetes</taxon>
        <taxon>Dothideomycetes incertae sedis</taxon>
        <taxon>Botryosphaeriales</taxon>
        <taxon>Botryosphaeriaceae</taxon>
        <taxon>Botryosphaeria</taxon>
    </lineage>
</organism>
<accession>A0A8H4IL97</accession>
<feature type="region of interest" description="Disordered" evidence="1">
    <location>
        <begin position="138"/>
        <end position="202"/>
    </location>
</feature>
<reference evidence="2" key="1">
    <citation type="submission" date="2020-04" db="EMBL/GenBank/DDBJ databases">
        <title>Genome Assembly and Annotation of Botryosphaeria dothidea sdau 11-99, a Latent Pathogen of Apple Fruit Ring Rot in China.</title>
        <authorList>
            <person name="Yu C."/>
            <person name="Diao Y."/>
            <person name="Lu Q."/>
            <person name="Zhao J."/>
            <person name="Cui S."/>
            <person name="Peng C."/>
            <person name="He B."/>
            <person name="Liu H."/>
        </authorList>
    </citation>
    <scope>NUCLEOTIDE SEQUENCE [LARGE SCALE GENOMIC DNA]</scope>
    <source>
        <strain evidence="2">Sdau11-99</strain>
    </source>
</reference>
<proteinExistence type="predicted"/>
<feature type="compositionally biased region" description="Low complexity" evidence="1">
    <location>
        <begin position="169"/>
        <end position="191"/>
    </location>
</feature>
<feature type="compositionally biased region" description="Low complexity" evidence="1">
    <location>
        <begin position="236"/>
        <end position="249"/>
    </location>
</feature>
<evidence type="ECO:0000313" key="3">
    <source>
        <dbReference type="Proteomes" id="UP000572817"/>
    </source>
</evidence>
<keyword evidence="3" id="KW-1185">Reference proteome</keyword>
<comment type="caution">
    <text evidence="2">The sequence shown here is derived from an EMBL/GenBank/DDBJ whole genome shotgun (WGS) entry which is preliminary data.</text>
</comment>
<sequence>MQQPKHLGPPGAPKASSKKKASPTSPPHPRLFRLDFLHLLQLPRELRDLVWEQSLLAAHPPPAIPSPVDIAAAYRQYDSWGEEAIHYPRTTRINSTALLCCQPPDPRRGGAPPLSACAPSAASPAPCACCCATRSTSSSTGSACPPSPPTTTPSHISFKIVGKPQPKHSPTTSTSLSTPVKTLHPSSSPAHHLPPPLRTLLPHHHAPSLLLSSSSSSSSSSSASSSLIYARQAGVSTTPSTAPSSSSSPRLRTHGPRFLGDPIIFSAISSSPSSPPRRHHAPTTFTALCFDVLTPPAAHAAAYRPAMMPPLVVAVALREFAVWAVHGASTAMGGVGRVAENAFFVGGFGEVCVLLDGEEIGVEDVLGAVRARGVLLDKVNARMPGGMAGTARRRWWAPVWGDGVVAERGCGGEGGLHRYCEETRVLRRALA</sequence>
<evidence type="ECO:0000256" key="1">
    <source>
        <dbReference type="SAM" id="MobiDB-lite"/>
    </source>
</evidence>
<gene>
    <name evidence="2" type="ORF">GTA08_BOTSDO10364</name>
</gene>
<dbReference type="Proteomes" id="UP000572817">
    <property type="component" value="Unassembled WGS sequence"/>
</dbReference>